<proteinExistence type="predicted"/>
<accession>A0A8S5T4G2</accession>
<reference evidence="1" key="1">
    <citation type="journal article" date="2021" name="Proc. Natl. Acad. Sci. U.S.A.">
        <title>A Catalog of Tens of Thousands of Viruses from Human Metagenomes Reveals Hidden Associations with Chronic Diseases.</title>
        <authorList>
            <person name="Tisza M.J."/>
            <person name="Buck C.B."/>
        </authorList>
    </citation>
    <scope>NUCLEOTIDE SEQUENCE</scope>
    <source>
        <strain evidence="1">CtrpM6</strain>
    </source>
</reference>
<organism evidence="1">
    <name type="scientific">Siphoviridae sp. ctrpM6</name>
    <dbReference type="NCBI Taxonomy" id="2827956"/>
    <lineage>
        <taxon>Viruses</taxon>
        <taxon>Duplodnaviria</taxon>
        <taxon>Heunggongvirae</taxon>
        <taxon>Uroviricota</taxon>
        <taxon>Caudoviricetes</taxon>
    </lineage>
</organism>
<name>A0A8S5T4G2_9CAUD</name>
<evidence type="ECO:0000313" key="1">
    <source>
        <dbReference type="EMBL" id="DAF58016.1"/>
    </source>
</evidence>
<dbReference type="EMBL" id="BK032745">
    <property type="protein sequence ID" value="DAF58016.1"/>
    <property type="molecule type" value="Genomic_DNA"/>
</dbReference>
<sequence length="131" mass="14596">MKVQIIVEQASDGKFWCYTEQGIGNVGLSAMGDSVAAAKADLMECCEEARQDAEENGKAFPEVEFEYKYDLQSFFNYFSFLNVSDIAKRAGINPSLMRQYSRGIKKAGEKTYERLTACMAGITKDLQAAVF</sequence>
<protein>
    <submittedName>
        <fullName evidence="1">Antitoxin</fullName>
    </submittedName>
</protein>